<reference evidence="3" key="1">
    <citation type="submission" date="2021-01" db="EMBL/GenBank/DDBJ databases">
        <authorList>
            <person name="Corre E."/>
            <person name="Pelletier E."/>
            <person name="Niang G."/>
            <person name="Scheremetjew M."/>
            <person name="Finn R."/>
            <person name="Kale V."/>
            <person name="Holt S."/>
            <person name="Cochrane G."/>
            <person name="Meng A."/>
            <person name="Brown T."/>
            <person name="Cohen L."/>
        </authorList>
    </citation>
    <scope>NUCLEOTIDE SEQUENCE</scope>
    <source>
        <strain evidence="3">MM31A-1</strain>
    </source>
</reference>
<dbReference type="PANTHER" id="PTHR43441">
    <property type="entry name" value="RIBOSOMAL-PROTEIN-SERINE ACETYLTRANSFERASE"/>
    <property type="match status" value="1"/>
</dbReference>
<dbReference type="Gene3D" id="3.40.630.30">
    <property type="match status" value="1"/>
</dbReference>
<keyword evidence="2" id="KW-1133">Transmembrane helix</keyword>
<dbReference type="GO" id="GO:0008999">
    <property type="term" value="F:protein-N-terminal-alanine acetyltransferase activity"/>
    <property type="evidence" value="ECO:0007669"/>
    <property type="project" value="TreeGrafter"/>
</dbReference>
<dbReference type="InterPro" id="IPR051908">
    <property type="entry name" value="Ribosomal_N-acetyltransferase"/>
</dbReference>
<dbReference type="InterPro" id="IPR016181">
    <property type="entry name" value="Acyl_CoA_acyltransferase"/>
</dbReference>
<evidence type="ECO:0008006" key="4">
    <source>
        <dbReference type="Google" id="ProtNLM"/>
    </source>
</evidence>
<dbReference type="AlphaFoldDB" id="A0A7S3PWT0"/>
<accession>A0A7S3PWT0</accession>
<sequence length="501" mass="56495">MPSLFHYCRHLLFHSPMSKLQSETSDLEKAFEALSFVTSVRSVGDLLVVFGLQNLPTAQKYGILFGCLTFATTVSAVLFLLVKGGSFKRMEEQAHGGYANIPGSIEERVTRPLLLERLLEAQARLLQKYPKKPSTESPTEVTKMLMNVAPDVAKAKEFMSSLVDEKDEKVINKKRQEVKKFIPAGYEHNYIKAYRKCQDKPGGPAITGEPEARYEAYARAYAGCGTHTSASYRRSYARMYEAVACVGHANEAKYRNDWLERPQDIVGRNVRLEALDADRHLKEFFAMTCGDVYRQDKSFDPHEIWAFWPEGPFKSPDDMRKSFVFHRNMDEAGFAIVEALTDNIIGVIFLTNDNPQNLSISLEMPILKPSSEGTAESIEACFLLLDRLFAMGYRRIQLSIDSMDISGKKLCGRIGLTQEGFIPKERIVKESNRDSIIYGMLNSDWDKGARSFLFKKLHGDKATQTDAANETKEDELDKQQEGLAKKRAEESAAKLAASEKK</sequence>
<dbReference type="GO" id="GO:1990189">
    <property type="term" value="F:protein N-terminal-serine acetyltransferase activity"/>
    <property type="evidence" value="ECO:0007669"/>
    <property type="project" value="TreeGrafter"/>
</dbReference>
<evidence type="ECO:0000256" key="2">
    <source>
        <dbReference type="SAM" id="Phobius"/>
    </source>
</evidence>
<dbReference type="SUPFAM" id="SSF55729">
    <property type="entry name" value="Acyl-CoA N-acyltransferases (Nat)"/>
    <property type="match status" value="1"/>
</dbReference>
<evidence type="ECO:0000313" key="3">
    <source>
        <dbReference type="EMBL" id="CAE0457841.1"/>
    </source>
</evidence>
<proteinExistence type="predicted"/>
<keyword evidence="2" id="KW-0472">Membrane</keyword>
<dbReference type="PANTHER" id="PTHR43441:SF2">
    <property type="entry name" value="FAMILY ACETYLTRANSFERASE, PUTATIVE (AFU_ORTHOLOGUE AFUA_7G00850)-RELATED"/>
    <property type="match status" value="1"/>
</dbReference>
<feature type="region of interest" description="Disordered" evidence="1">
    <location>
        <begin position="460"/>
        <end position="501"/>
    </location>
</feature>
<gene>
    <name evidence="3" type="ORF">CDEB00056_LOCUS2682</name>
</gene>
<protein>
    <recommendedName>
        <fullName evidence="4">N-acetyltransferase domain-containing protein</fullName>
    </recommendedName>
</protein>
<organism evidence="3">
    <name type="scientific">Chaetoceros debilis</name>
    <dbReference type="NCBI Taxonomy" id="122233"/>
    <lineage>
        <taxon>Eukaryota</taxon>
        <taxon>Sar</taxon>
        <taxon>Stramenopiles</taxon>
        <taxon>Ochrophyta</taxon>
        <taxon>Bacillariophyta</taxon>
        <taxon>Coscinodiscophyceae</taxon>
        <taxon>Chaetocerotophycidae</taxon>
        <taxon>Chaetocerotales</taxon>
        <taxon>Chaetocerotaceae</taxon>
        <taxon>Chaetoceros</taxon>
    </lineage>
</organism>
<dbReference type="EMBL" id="HBIO01003906">
    <property type="protein sequence ID" value="CAE0457841.1"/>
    <property type="molecule type" value="Transcribed_RNA"/>
</dbReference>
<evidence type="ECO:0000256" key="1">
    <source>
        <dbReference type="SAM" id="MobiDB-lite"/>
    </source>
</evidence>
<keyword evidence="2" id="KW-0812">Transmembrane</keyword>
<name>A0A7S3PWT0_9STRA</name>
<feature type="transmembrane region" description="Helical" evidence="2">
    <location>
        <begin position="61"/>
        <end position="82"/>
    </location>
</feature>